<dbReference type="AlphaFoldDB" id="A0A222GCK6"/>
<protein>
    <submittedName>
        <fullName evidence="1">Uncharacterized protein</fullName>
    </submittedName>
</protein>
<dbReference type="Proteomes" id="UP000202259">
    <property type="component" value="Chromosome"/>
</dbReference>
<sequence length="150" mass="16982">MAIYKFTVVKGHQVASGCANDPRFPKGTIAAQTPFFRALGLELAVFHPATLNAQFNCDAIILKRYDHFFKQVKWHEDVPPEDFKFCRCHILVKSKSYPALIYQPQVVTKKEHLQPLNQLEILAPFIPGVFYGDVLTLDIVNGSISQFDTT</sequence>
<evidence type="ECO:0000313" key="2">
    <source>
        <dbReference type="Proteomes" id="UP000202259"/>
    </source>
</evidence>
<dbReference type="EMBL" id="CP020465">
    <property type="protein sequence ID" value="ASP49393.1"/>
    <property type="molecule type" value="Genomic_DNA"/>
</dbReference>
<accession>A0A222GCK6</accession>
<proteinExistence type="predicted"/>
<dbReference type="OrthoDB" id="194883at2"/>
<gene>
    <name evidence="1" type="ORF">B5D82_17430</name>
</gene>
<dbReference type="RefSeq" id="WP_081153336.1">
    <property type="nucleotide sequence ID" value="NZ_CP020465.1"/>
</dbReference>
<evidence type="ECO:0000313" key="1">
    <source>
        <dbReference type="EMBL" id="ASP49393.1"/>
    </source>
</evidence>
<keyword evidence="2" id="KW-1185">Reference proteome</keyword>
<organism evidence="1 2">
    <name type="scientific">Cognaticolwellia beringensis</name>
    <dbReference type="NCBI Taxonomy" id="1967665"/>
    <lineage>
        <taxon>Bacteria</taxon>
        <taxon>Pseudomonadati</taxon>
        <taxon>Pseudomonadota</taxon>
        <taxon>Gammaproteobacteria</taxon>
        <taxon>Alteromonadales</taxon>
        <taxon>Colwelliaceae</taxon>
        <taxon>Cognaticolwellia</taxon>
    </lineage>
</organism>
<reference evidence="1 2" key="1">
    <citation type="submission" date="2017-08" db="EMBL/GenBank/DDBJ databases">
        <title>Complete genome of Colwellia sp. NB097-1, a psychrophile bacterium ioslated from Bering Sea.</title>
        <authorList>
            <person name="Chen X."/>
        </authorList>
    </citation>
    <scope>NUCLEOTIDE SEQUENCE [LARGE SCALE GENOMIC DNA]</scope>
    <source>
        <strain evidence="1 2">NB097-1</strain>
    </source>
</reference>
<name>A0A222GCK6_9GAMM</name>
<dbReference type="KEGG" id="cber:B5D82_17430"/>